<dbReference type="InterPro" id="IPR008579">
    <property type="entry name" value="UGlyAH_Cupin_dom"/>
</dbReference>
<reference evidence="2" key="1">
    <citation type="submission" date="2020-05" db="EMBL/GenBank/DDBJ databases">
        <authorList>
            <person name="Chiriac C."/>
            <person name="Salcher M."/>
            <person name="Ghai R."/>
            <person name="Kavagutti S V."/>
        </authorList>
    </citation>
    <scope>NUCLEOTIDE SEQUENCE</scope>
</reference>
<dbReference type="EMBL" id="CAFBNE010000025">
    <property type="protein sequence ID" value="CAB4943026.1"/>
    <property type="molecule type" value="Genomic_DNA"/>
</dbReference>
<evidence type="ECO:0000259" key="1">
    <source>
        <dbReference type="Pfam" id="PF05899"/>
    </source>
</evidence>
<feature type="domain" description="(S)-ureidoglycine aminohydrolase cupin" evidence="1">
    <location>
        <begin position="49"/>
        <end position="100"/>
    </location>
</feature>
<dbReference type="InterPro" id="IPR011051">
    <property type="entry name" value="RmlC_Cupin_sf"/>
</dbReference>
<protein>
    <submittedName>
        <fullName evidence="2">Unannotated protein</fullName>
    </submittedName>
</protein>
<dbReference type="SUPFAM" id="SSF51182">
    <property type="entry name" value="RmlC-like cupins"/>
    <property type="match status" value="1"/>
</dbReference>
<dbReference type="Gene3D" id="2.60.120.10">
    <property type="entry name" value="Jelly Rolls"/>
    <property type="match status" value="1"/>
</dbReference>
<evidence type="ECO:0000313" key="2">
    <source>
        <dbReference type="EMBL" id="CAB4943026.1"/>
    </source>
</evidence>
<dbReference type="InterPro" id="IPR014710">
    <property type="entry name" value="RmlC-like_jellyroll"/>
</dbReference>
<gene>
    <name evidence="2" type="ORF">UFOPK3772_01051</name>
</gene>
<accession>A0A6J7JI55</accession>
<dbReference type="Pfam" id="PF05899">
    <property type="entry name" value="Cupin_3"/>
    <property type="match status" value="1"/>
</dbReference>
<dbReference type="AlphaFoldDB" id="A0A6J7JI55"/>
<sequence>MTPVDHDPVERFNVYTVLWSPFPEFGGQEAQLHRSDDGTRMAASFKLSGRHSWTLEYDDFFYVIAGRATVTVNERETFAVSTGDFCRLRQGMRVIFDMSDDFHEVSILIADGAFDHTEH</sequence>
<proteinExistence type="predicted"/>
<organism evidence="2">
    <name type="scientific">freshwater metagenome</name>
    <dbReference type="NCBI Taxonomy" id="449393"/>
    <lineage>
        <taxon>unclassified sequences</taxon>
        <taxon>metagenomes</taxon>
        <taxon>ecological metagenomes</taxon>
    </lineage>
</organism>
<name>A0A6J7JI55_9ZZZZ</name>